<dbReference type="Proteomes" id="UP000004754">
    <property type="component" value="Unassembled WGS sequence"/>
</dbReference>
<accession>E6MKE5</accession>
<reference evidence="1 2" key="1">
    <citation type="submission" date="2010-12" db="EMBL/GenBank/DDBJ databases">
        <authorList>
            <person name="Muzny D."/>
            <person name="Qin X."/>
            <person name="Deng J."/>
            <person name="Jiang H."/>
            <person name="Liu Y."/>
            <person name="Qu J."/>
            <person name="Song X.-Z."/>
            <person name="Zhang L."/>
            <person name="Thornton R."/>
            <person name="Coyle M."/>
            <person name="Francisco L."/>
            <person name="Jackson L."/>
            <person name="Javaid M."/>
            <person name="Korchina V."/>
            <person name="Kovar C."/>
            <person name="Mata R."/>
            <person name="Mathew T."/>
            <person name="Ngo R."/>
            <person name="Nguyen L."/>
            <person name="Nguyen N."/>
            <person name="Okwuonu G."/>
            <person name="Ongeri F."/>
            <person name="Pham C."/>
            <person name="Simmons D."/>
            <person name="Wilczek-Boney K."/>
            <person name="Hale W."/>
            <person name="Jakkamsetti A."/>
            <person name="Pham P."/>
            <person name="Ruth R."/>
            <person name="San Lucas F."/>
            <person name="Warren J."/>
            <person name="Zhang J."/>
            <person name="Zhao Z."/>
            <person name="Zhou C."/>
            <person name="Zhu D."/>
            <person name="Lee S."/>
            <person name="Bess C."/>
            <person name="Blankenburg K."/>
            <person name="Forbes L."/>
            <person name="Fu Q."/>
            <person name="Gubbala S."/>
            <person name="Hirani K."/>
            <person name="Jayaseelan J.C."/>
            <person name="Lara F."/>
            <person name="Munidasa M."/>
            <person name="Palculict T."/>
            <person name="Patil S."/>
            <person name="Pu L.-L."/>
            <person name="Saada N."/>
            <person name="Tang L."/>
            <person name="Weissenberger G."/>
            <person name="Zhu Y."/>
            <person name="Hemphill L."/>
            <person name="Shang Y."/>
            <person name="Youmans B."/>
            <person name="Ayvaz T."/>
            <person name="Ross M."/>
            <person name="Santibanez J."/>
            <person name="Aqrawi P."/>
            <person name="Gross S."/>
            <person name="Joshi V."/>
            <person name="Fowler G."/>
            <person name="Nazareth L."/>
            <person name="Reid J."/>
            <person name="Worley K."/>
            <person name="Petrosino J."/>
            <person name="Highlander S."/>
            <person name="Gibbs R."/>
        </authorList>
    </citation>
    <scope>NUCLEOTIDE SEQUENCE [LARGE SCALE GENOMIC DNA]</scope>
    <source>
        <strain evidence="1 2">ATCC 23263</strain>
    </source>
</reference>
<comment type="caution">
    <text evidence="1">The sequence shown here is derived from an EMBL/GenBank/DDBJ whole genome shotgun (WGS) entry which is preliminary data.</text>
</comment>
<protein>
    <submittedName>
        <fullName evidence="1">Uncharacterized protein</fullName>
    </submittedName>
</protein>
<dbReference type="AlphaFoldDB" id="E6MKE5"/>
<name>E6MKE5_9FIRM</name>
<organism evidence="1 2">
    <name type="scientific">Pseudoramibacter alactolyticus ATCC 23263</name>
    <dbReference type="NCBI Taxonomy" id="887929"/>
    <lineage>
        <taxon>Bacteria</taxon>
        <taxon>Bacillati</taxon>
        <taxon>Bacillota</taxon>
        <taxon>Clostridia</taxon>
        <taxon>Eubacteriales</taxon>
        <taxon>Eubacteriaceae</taxon>
        <taxon>Pseudoramibacter</taxon>
    </lineage>
</organism>
<evidence type="ECO:0000313" key="2">
    <source>
        <dbReference type="Proteomes" id="UP000004754"/>
    </source>
</evidence>
<dbReference type="EMBL" id="AEQN01000041">
    <property type="protein sequence ID" value="EFV00441.1"/>
    <property type="molecule type" value="Genomic_DNA"/>
</dbReference>
<gene>
    <name evidence="1" type="ORF">HMP0721_2481</name>
</gene>
<proteinExistence type="predicted"/>
<dbReference type="HOGENOM" id="CLU_2247712_0_0_9"/>
<evidence type="ECO:0000313" key="1">
    <source>
        <dbReference type="EMBL" id="EFV00441.1"/>
    </source>
</evidence>
<keyword evidence="2" id="KW-1185">Reference proteome</keyword>
<sequence>MAENDLVIAVKVQKVAAHLAACAPGRPLKIPAVKRHVMRLALVIAMKVCKAHRGFFYCPENNDGAAGNWRCLSAAPERRHRDVGLVQLSERNQCECLFLDYYKM</sequence>